<dbReference type="PROSITE" id="PS50801">
    <property type="entry name" value="STAS"/>
    <property type="match status" value="1"/>
</dbReference>
<gene>
    <name evidence="4" type="ORF">GKJPGBOP_07782</name>
</gene>
<evidence type="ECO:0000256" key="1">
    <source>
        <dbReference type="ARBA" id="ARBA00009013"/>
    </source>
</evidence>
<protein>
    <recommendedName>
        <fullName evidence="2">Anti-sigma factor antagonist</fullName>
    </recommendedName>
</protein>
<dbReference type="InterPro" id="IPR003658">
    <property type="entry name" value="Anti-sigma_ant"/>
</dbReference>
<dbReference type="NCBIfam" id="TIGR00377">
    <property type="entry name" value="ant_ant_sig"/>
    <property type="match status" value="1"/>
</dbReference>
<dbReference type="Pfam" id="PF01740">
    <property type="entry name" value="STAS"/>
    <property type="match status" value="1"/>
</dbReference>
<evidence type="ECO:0000313" key="4">
    <source>
        <dbReference type="EMBL" id="GCD47987.1"/>
    </source>
</evidence>
<name>A0A401WF83_STREY</name>
<proteinExistence type="inferred from homology"/>
<keyword evidence="5" id="KW-1185">Reference proteome</keyword>
<dbReference type="Proteomes" id="UP000286746">
    <property type="component" value="Unassembled WGS sequence"/>
</dbReference>
<dbReference type="SUPFAM" id="SSF52091">
    <property type="entry name" value="SpoIIaa-like"/>
    <property type="match status" value="1"/>
</dbReference>
<comment type="caution">
    <text evidence="4">The sequence shown here is derived from an EMBL/GenBank/DDBJ whole genome shotgun (WGS) entry which is preliminary data.</text>
</comment>
<evidence type="ECO:0000259" key="3">
    <source>
        <dbReference type="PROSITE" id="PS50801"/>
    </source>
</evidence>
<organism evidence="4 5">
    <name type="scientific">Streptomyces paromomycinus</name>
    <name type="common">Streptomyces rimosus subsp. paromomycinus</name>
    <dbReference type="NCBI Taxonomy" id="92743"/>
    <lineage>
        <taxon>Bacteria</taxon>
        <taxon>Bacillati</taxon>
        <taxon>Actinomycetota</taxon>
        <taxon>Actinomycetes</taxon>
        <taxon>Kitasatosporales</taxon>
        <taxon>Streptomycetaceae</taxon>
        <taxon>Streptomyces</taxon>
    </lineage>
</organism>
<dbReference type="InterPro" id="IPR002645">
    <property type="entry name" value="STAS_dom"/>
</dbReference>
<evidence type="ECO:0000256" key="2">
    <source>
        <dbReference type="RuleBase" id="RU003749"/>
    </source>
</evidence>
<feature type="domain" description="STAS" evidence="3">
    <location>
        <begin position="22"/>
        <end position="129"/>
    </location>
</feature>
<dbReference type="Gene3D" id="3.30.750.24">
    <property type="entry name" value="STAS domain"/>
    <property type="match status" value="1"/>
</dbReference>
<dbReference type="InterPro" id="IPR036513">
    <property type="entry name" value="STAS_dom_sf"/>
</dbReference>
<dbReference type="GO" id="GO:0043856">
    <property type="term" value="F:anti-sigma factor antagonist activity"/>
    <property type="evidence" value="ECO:0007669"/>
    <property type="project" value="InterPro"/>
</dbReference>
<dbReference type="PANTHER" id="PTHR33495">
    <property type="entry name" value="ANTI-SIGMA FACTOR ANTAGONIST TM_1081-RELATED-RELATED"/>
    <property type="match status" value="1"/>
</dbReference>
<dbReference type="EMBL" id="BHZD01000001">
    <property type="protein sequence ID" value="GCD47987.1"/>
    <property type="molecule type" value="Genomic_DNA"/>
</dbReference>
<dbReference type="CDD" id="cd07043">
    <property type="entry name" value="STAS_anti-anti-sigma_factors"/>
    <property type="match status" value="1"/>
</dbReference>
<reference evidence="4 5" key="1">
    <citation type="submission" date="2018-11" db="EMBL/GenBank/DDBJ databases">
        <title>Whole genome sequence of Streptomyces paromomycinus NBRC 15454(T).</title>
        <authorList>
            <person name="Komaki H."/>
            <person name="Tamura T."/>
        </authorList>
    </citation>
    <scope>NUCLEOTIDE SEQUENCE [LARGE SCALE GENOMIC DNA]</scope>
    <source>
        <strain evidence="4 5">NBRC 15454</strain>
    </source>
</reference>
<evidence type="ECO:0000313" key="5">
    <source>
        <dbReference type="Proteomes" id="UP000286746"/>
    </source>
</evidence>
<dbReference type="PANTHER" id="PTHR33495:SF2">
    <property type="entry name" value="ANTI-SIGMA FACTOR ANTAGONIST TM_1081-RELATED"/>
    <property type="match status" value="1"/>
</dbReference>
<comment type="similarity">
    <text evidence="1 2">Belongs to the anti-sigma-factor antagonist family.</text>
</comment>
<sequence>MQSQSSPDRPTQVVVREGHRAEDAVVVAVTGPLDIDTVAPLEDALRATGGDADGAGPAGGDPRPVVVDLSQVDFADSTTVNVLLQQHAALGTRLRLAAPSPGLRRLFEMTGLDGVLPLYETVREAAAADGVARPGA</sequence>
<dbReference type="AlphaFoldDB" id="A0A401WF83"/>
<accession>A0A401WF83</accession>